<accession>A0ACD5TCJ0</accession>
<evidence type="ECO:0000313" key="2">
    <source>
        <dbReference type="Proteomes" id="UP001732700"/>
    </source>
</evidence>
<reference evidence="1" key="1">
    <citation type="submission" date="2021-05" db="EMBL/GenBank/DDBJ databases">
        <authorList>
            <person name="Scholz U."/>
            <person name="Mascher M."/>
            <person name="Fiebig A."/>
        </authorList>
    </citation>
    <scope>NUCLEOTIDE SEQUENCE [LARGE SCALE GENOMIC DNA]</scope>
</reference>
<proteinExistence type="predicted"/>
<sequence length="552" mass="59197">MVLCRAAAAADWGSCSRLPGGGICCCLPYFPGREEEGRRYPDLWSLKLRQLLTHKVGEAAPEIFSSGMGSFGMDWNQKSSVLWDWENLPPPIGVSAGENPKNGMLQAEPRFAGAAATMGNEALNSSGGSGSGSGSGTFSSSSEMGYGSSRSSMSASIDSSSKAGNNMEFRFAPAKNPAADRSTSKNTEFGKVDSTRTGTSPSSVVAVSSGEPVIGLKLGKRTYFEDVCGGQNAKSSPSGAGAPKQSPALVKKAKVDQHKPHNSYCQVEGCKVDLSTAKDYHRKHRVCELHSKAPKVVVAGLERRFCQQCSRFHALGEFDLTKKSCRRRLNDHNSRRRKPQPEAISFSSSRMSTMFYDARQQTSLMFGQAPYVQTRSFASSSWDDPGGFKFTETKASWLKPTTAASADGTHLSSQHVWHNIMPHGAHHGFDGFVAFKGTGAKFLNQGVEASAVASDSSRAPDLQDALSLLSSNSVGAANLQQSPQMHPGVAAIAGTSNPAMHTLGSSPGLWLDGPPLDDHPRFQVFDRLGGHESELQLPKSSYEHASHFNRMH</sequence>
<evidence type="ECO:0000313" key="1">
    <source>
        <dbReference type="EnsemblPlants" id="AVESA.00010b.r2.1AG0030000.1.CDS"/>
    </source>
</evidence>
<name>A0ACD5TCJ0_AVESA</name>
<dbReference type="Proteomes" id="UP001732700">
    <property type="component" value="Chromosome 1A"/>
</dbReference>
<protein>
    <submittedName>
        <fullName evidence="1">Uncharacterized protein</fullName>
    </submittedName>
</protein>
<keyword evidence="2" id="KW-1185">Reference proteome</keyword>
<organism evidence="1 2">
    <name type="scientific">Avena sativa</name>
    <name type="common">Oat</name>
    <dbReference type="NCBI Taxonomy" id="4498"/>
    <lineage>
        <taxon>Eukaryota</taxon>
        <taxon>Viridiplantae</taxon>
        <taxon>Streptophyta</taxon>
        <taxon>Embryophyta</taxon>
        <taxon>Tracheophyta</taxon>
        <taxon>Spermatophyta</taxon>
        <taxon>Magnoliopsida</taxon>
        <taxon>Liliopsida</taxon>
        <taxon>Poales</taxon>
        <taxon>Poaceae</taxon>
        <taxon>BOP clade</taxon>
        <taxon>Pooideae</taxon>
        <taxon>Poodae</taxon>
        <taxon>Poeae</taxon>
        <taxon>Poeae Chloroplast Group 1 (Aveneae type)</taxon>
        <taxon>Aveninae</taxon>
        <taxon>Avena</taxon>
    </lineage>
</organism>
<dbReference type="EnsemblPlants" id="AVESA.00010b.r2.1AG0030000.1">
    <property type="protein sequence ID" value="AVESA.00010b.r2.1AG0030000.1.CDS"/>
    <property type="gene ID" value="AVESA.00010b.r2.1AG0030000"/>
</dbReference>
<reference evidence="1" key="2">
    <citation type="submission" date="2025-09" db="UniProtKB">
        <authorList>
            <consortium name="EnsemblPlants"/>
        </authorList>
    </citation>
    <scope>IDENTIFICATION</scope>
</reference>